<dbReference type="InterPro" id="IPR018490">
    <property type="entry name" value="cNMP-bd_dom_sf"/>
</dbReference>
<evidence type="ECO:0000259" key="5">
    <source>
        <dbReference type="PROSITE" id="PS51063"/>
    </source>
</evidence>
<dbReference type="GO" id="GO:0006355">
    <property type="term" value="P:regulation of DNA-templated transcription"/>
    <property type="evidence" value="ECO:0007669"/>
    <property type="project" value="InterPro"/>
</dbReference>
<dbReference type="PROSITE" id="PS50042">
    <property type="entry name" value="CNMP_BINDING_3"/>
    <property type="match status" value="1"/>
</dbReference>
<evidence type="ECO:0000259" key="4">
    <source>
        <dbReference type="PROSITE" id="PS50042"/>
    </source>
</evidence>
<dbReference type="PROSITE" id="PS51063">
    <property type="entry name" value="HTH_CRP_2"/>
    <property type="match status" value="1"/>
</dbReference>
<dbReference type="Proteomes" id="UP000321367">
    <property type="component" value="Unassembled WGS sequence"/>
</dbReference>
<proteinExistence type="predicted"/>
<gene>
    <name evidence="6" type="ORF">ES724_02845</name>
</gene>
<dbReference type="Gene3D" id="2.60.120.10">
    <property type="entry name" value="Jelly Rolls"/>
    <property type="match status" value="1"/>
</dbReference>
<dbReference type="RefSeq" id="WP_146929308.1">
    <property type="nucleotide sequence ID" value="NZ_CBCSHZ010000001.1"/>
</dbReference>
<feature type="domain" description="HTH crp-type" evidence="5">
    <location>
        <begin position="155"/>
        <end position="224"/>
    </location>
</feature>
<evidence type="ECO:0000256" key="1">
    <source>
        <dbReference type="ARBA" id="ARBA00023015"/>
    </source>
</evidence>
<evidence type="ECO:0000313" key="6">
    <source>
        <dbReference type="EMBL" id="TXD95105.1"/>
    </source>
</evidence>
<keyword evidence="7" id="KW-1185">Reference proteome</keyword>
<evidence type="ECO:0000256" key="3">
    <source>
        <dbReference type="ARBA" id="ARBA00023163"/>
    </source>
</evidence>
<dbReference type="SUPFAM" id="SSF46785">
    <property type="entry name" value="Winged helix' DNA-binding domain"/>
    <property type="match status" value="1"/>
</dbReference>
<feature type="domain" description="Cyclic nucleotide-binding" evidence="4">
    <location>
        <begin position="20"/>
        <end position="99"/>
    </location>
</feature>
<dbReference type="SUPFAM" id="SSF51206">
    <property type="entry name" value="cAMP-binding domain-like"/>
    <property type="match status" value="1"/>
</dbReference>
<keyword evidence="2" id="KW-0238">DNA-binding</keyword>
<dbReference type="InterPro" id="IPR036390">
    <property type="entry name" value="WH_DNA-bd_sf"/>
</dbReference>
<evidence type="ECO:0000256" key="2">
    <source>
        <dbReference type="ARBA" id="ARBA00023125"/>
    </source>
</evidence>
<dbReference type="EMBL" id="VORY01000002">
    <property type="protein sequence ID" value="TXD95105.1"/>
    <property type="molecule type" value="Genomic_DNA"/>
</dbReference>
<sequence length="239" mass="28203">MERKEKRLADYREKLKDCALIKNMHPDSIDSFLSLFHKETWPKNTCILSAEKLSYHFYIILSGRIKMYQVDDWNGKEITLFLLTKCDIFDLFCLLDGNKHTVYYECLDKAKVICAPMEDLRKWLDENPENYKQILPYAGRHLRLLENFVSDITFADISTRLLNLLLRNVNEESQNLELINDLPNKEIANLIGSTRAVVNRHLQELKENGSLKISRKKMEIKDLKTLIRIMADKKKYNPY</sequence>
<reference evidence="6 7" key="1">
    <citation type="submission" date="2019-08" db="EMBL/GenBank/DDBJ databases">
        <title>Genome sequence of Gillisia hiemivivida IC154 (type strain).</title>
        <authorList>
            <person name="Bowman J.P."/>
        </authorList>
    </citation>
    <scope>NUCLEOTIDE SEQUENCE [LARGE SCALE GENOMIC DNA]</scope>
    <source>
        <strain evidence="6 7">IC154</strain>
    </source>
</reference>
<dbReference type="Pfam" id="PF00027">
    <property type="entry name" value="cNMP_binding"/>
    <property type="match status" value="1"/>
</dbReference>
<organism evidence="6 7">
    <name type="scientific">Gillisia hiemivivida</name>
    <dbReference type="NCBI Taxonomy" id="291190"/>
    <lineage>
        <taxon>Bacteria</taxon>
        <taxon>Pseudomonadati</taxon>
        <taxon>Bacteroidota</taxon>
        <taxon>Flavobacteriia</taxon>
        <taxon>Flavobacteriales</taxon>
        <taxon>Flavobacteriaceae</taxon>
        <taxon>Gillisia</taxon>
    </lineage>
</organism>
<dbReference type="InterPro" id="IPR000595">
    <property type="entry name" value="cNMP-bd_dom"/>
</dbReference>
<dbReference type="Gene3D" id="1.10.10.10">
    <property type="entry name" value="Winged helix-like DNA-binding domain superfamily/Winged helix DNA-binding domain"/>
    <property type="match status" value="1"/>
</dbReference>
<comment type="caution">
    <text evidence="6">The sequence shown here is derived from an EMBL/GenBank/DDBJ whole genome shotgun (WGS) entry which is preliminary data.</text>
</comment>
<evidence type="ECO:0000313" key="7">
    <source>
        <dbReference type="Proteomes" id="UP000321367"/>
    </source>
</evidence>
<accession>A0A5C6ZW83</accession>
<keyword evidence="1" id="KW-0805">Transcription regulation</keyword>
<dbReference type="InterPro" id="IPR012318">
    <property type="entry name" value="HTH_CRP"/>
</dbReference>
<name>A0A5C6ZW83_9FLAO</name>
<protein>
    <submittedName>
        <fullName evidence="6">Crp/Fnr family transcriptional regulator</fullName>
    </submittedName>
</protein>
<dbReference type="AlphaFoldDB" id="A0A5C6ZW83"/>
<dbReference type="CDD" id="cd00038">
    <property type="entry name" value="CAP_ED"/>
    <property type="match status" value="1"/>
</dbReference>
<dbReference type="Pfam" id="PF13545">
    <property type="entry name" value="HTH_Crp_2"/>
    <property type="match status" value="1"/>
</dbReference>
<dbReference type="InterPro" id="IPR014710">
    <property type="entry name" value="RmlC-like_jellyroll"/>
</dbReference>
<dbReference type="InterPro" id="IPR036388">
    <property type="entry name" value="WH-like_DNA-bd_sf"/>
</dbReference>
<dbReference type="OrthoDB" id="1426605at2"/>
<keyword evidence="3" id="KW-0804">Transcription</keyword>
<dbReference type="SMART" id="SM00419">
    <property type="entry name" value="HTH_CRP"/>
    <property type="match status" value="1"/>
</dbReference>
<dbReference type="GO" id="GO:0003677">
    <property type="term" value="F:DNA binding"/>
    <property type="evidence" value="ECO:0007669"/>
    <property type="project" value="UniProtKB-KW"/>
</dbReference>